<gene>
    <name evidence="1" type="ORF">Pla175_21450</name>
</gene>
<protein>
    <recommendedName>
        <fullName evidence="3">Carboxypeptidase regulatory-like domain-containing protein</fullName>
    </recommendedName>
</protein>
<dbReference type="AlphaFoldDB" id="A0A518DBD0"/>
<dbReference type="Proteomes" id="UP000317429">
    <property type="component" value="Chromosome"/>
</dbReference>
<sequence length="156" mass="16717">MHSLPSPSRPRRRFRGVLALLTTLTVTGAAGCGDGRPARVKVAGTVMIDGQPISTGSIGFKPVGGGRIGGGRIEPDGSFFISMYEKGDGLTTGSYTVAVSALEPVSNTSQRWYAPKKYADHKTSELVVEITKPTSDLNLELTWEGDDHDQPWVENL</sequence>
<evidence type="ECO:0008006" key="3">
    <source>
        <dbReference type="Google" id="ProtNLM"/>
    </source>
</evidence>
<proteinExistence type="predicted"/>
<name>A0A518DBD0_9BACT</name>
<evidence type="ECO:0000313" key="2">
    <source>
        <dbReference type="Proteomes" id="UP000317429"/>
    </source>
</evidence>
<organism evidence="1 2">
    <name type="scientific">Pirellulimonas nuda</name>
    <dbReference type="NCBI Taxonomy" id="2528009"/>
    <lineage>
        <taxon>Bacteria</taxon>
        <taxon>Pseudomonadati</taxon>
        <taxon>Planctomycetota</taxon>
        <taxon>Planctomycetia</taxon>
        <taxon>Pirellulales</taxon>
        <taxon>Lacipirellulaceae</taxon>
        <taxon>Pirellulimonas</taxon>
    </lineage>
</organism>
<dbReference type="EMBL" id="CP036291">
    <property type="protein sequence ID" value="QDU88763.1"/>
    <property type="molecule type" value="Genomic_DNA"/>
</dbReference>
<reference evidence="1 2" key="1">
    <citation type="submission" date="2019-02" db="EMBL/GenBank/DDBJ databases">
        <title>Deep-cultivation of Planctomycetes and their phenomic and genomic characterization uncovers novel biology.</title>
        <authorList>
            <person name="Wiegand S."/>
            <person name="Jogler M."/>
            <person name="Boedeker C."/>
            <person name="Pinto D."/>
            <person name="Vollmers J."/>
            <person name="Rivas-Marin E."/>
            <person name="Kohn T."/>
            <person name="Peeters S.H."/>
            <person name="Heuer A."/>
            <person name="Rast P."/>
            <person name="Oberbeckmann S."/>
            <person name="Bunk B."/>
            <person name="Jeske O."/>
            <person name="Meyerdierks A."/>
            <person name="Storesund J.E."/>
            <person name="Kallscheuer N."/>
            <person name="Luecker S."/>
            <person name="Lage O.M."/>
            <person name="Pohl T."/>
            <person name="Merkel B.J."/>
            <person name="Hornburger P."/>
            <person name="Mueller R.-W."/>
            <person name="Bruemmer F."/>
            <person name="Labrenz M."/>
            <person name="Spormann A.M."/>
            <person name="Op den Camp H."/>
            <person name="Overmann J."/>
            <person name="Amann R."/>
            <person name="Jetten M.S.M."/>
            <person name="Mascher T."/>
            <person name="Medema M.H."/>
            <person name="Devos D.P."/>
            <person name="Kaster A.-K."/>
            <person name="Ovreas L."/>
            <person name="Rohde M."/>
            <person name="Galperin M.Y."/>
            <person name="Jogler C."/>
        </authorList>
    </citation>
    <scope>NUCLEOTIDE SEQUENCE [LARGE SCALE GENOMIC DNA]</scope>
    <source>
        <strain evidence="1 2">Pla175</strain>
    </source>
</reference>
<evidence type="ECO:0000313" key="1">
    <source>
        <dbReference type="EMBL" id="QDU88763.1"/>
    </source>
</evidence>
<dbReference type="KEGG" id="pnd:Pla175_21450"/>
<keyword evidence="2" id="KW-1185">Reference proteome</keyword>
<accession>A0A518DBD0</accession>